<comment type="caution">
    <text evidence="3">The sequence shown here is derived from an EMBL/GenBank/DDBJ whole genome shotgun (WGS) entry which is preliminary data.</text>
</comment>
<accession>A0A537KKQ5</accession>
<sequence length="459" mass="49082">MAIPEAAGRRLLVITYHFPPDGSVGGLRWAGITKYLARLGWEVVVVTAVPPSGSDAAVGVQVESCPRFRTLLDAYQGLRRLAQRPRASFPDASSVARPSEPAGLLRRLRREVEALLTLPDQSRGWVLRAALRARSVCRQFQPQVVVSSGPPHSAHLVARMATMGNAVRWFVDLRDPWAGPIATAWQSHPVIQTRVFRALVPRAERLAFRAAHGVIANTPQLAEALAARYPDVAVTCIPNGVDPECLPPPASRLYPGLGVAYAGTLFGSHDLGPVMRALRLLFERHPEAAQAGSKLRVVGHADASCAVALDEQVGSLGLEQYVEVLGPLPRAQALDVVSRSRLAVVLAQELEMQIPAKLYELVAMGIPTLVLAGERSAAGVEGNRLGAVALDPNDVAGIACLLEQLWRDDSQQRSPCPASITYDAIAARVDTLLRGNGAAPQLPRGGRNRRTSGLAAGPC</sequence>
<evidence type="ECO:0000313" key="3">
    <source>
        <dbReference type="EMBL" id="TMI96357.1"/>
    </source>
</evidence>
<organism evidence="3 4">
    <name type="scientific">Candidatus Segetimicrobium genomatis</name>
    <dbReference type="NCBI Taxonomy" id="2569760"/>
    <lineage>
        <taxon>Bacteria</taxon>
        <taxon>Bacillati</taxon>
        <taxon>Candidatus Sysuimicrobiota</taxon>
        <taxon>Candidatus Sysuimicrobiia</taxon>
        <taxon>Candidatus Sysuimicrobiales</taxon>
        <taxon>Candidatus Segetimicrobiaceae</taxon>
        <taxon>Candidatus Segetimicrobium</taxon>
    </lineage>
</organism>
<dbReference type="SUPFAM" id="SSF53756">
    <property type="entry name" value="UDP-Glycosyltransferase/glycogen phosphorylase"/>
    <property type="match status" value="1"/>
</dbReference>
<evidence type="ECO:0000259" key="2">
    <source>
        <dbReference type="Pfam" id="PF13439"/>
    </source>
</evidence>
<feature type="region of interest" description="Disordered" evidence="1">
    <location>
        <begin position="437"/>
        <end position="459"/>
    </location>
</feature>
<dbReference type="Gene3D" id="3.40.50.2000">
    <property type="entry name" value="Glycogen Phosphorylase B"/>
    <property type="match status" value="2"/>
</dbReference>
<feature type="domain" description="Glycosyltransferase subfamily 4-like N-terminal" evidence="2">
    <location>
        <begin position="32"/>
        <end position="244"/>
    </location>
</feature>
<dbReference type="AlphaFoldDB" id="A0A537KKQ5"/>
<dbReference type="GO" id="GO:0016757">
    <property type="term" value="F:glycosyltransferase activity"/>
    <property type="evidence" value="ECO:0007669"/>
    <property type="project" value="TreeGrafter"/>
</dbReference>
<dbReference type="EMBL" id="VBAL01000258">
    <property type="protein sequence ID" value="TMI96357.1"/>
    <property type="molecule type" value="Genomic_DNA"/>
</dbReference>
<reference evidence="3 4" key="1">
    <citation type="journal article" date="2019" name="Nat. Microbiol.">
        <title>Mediterranean grassland soil C-N compound turnover is dependent on rainfall and depth, and is mediated by genomically divergent microorganisms.</title>
        <authorList>
            <person name="Diamond S."/>
            <person name="Andeer P.F."/>
            <person name="Li Z."/>
            <person name="Crits-Christoph A."/>
            <person name="Burstein D."/>
            <person name="Anantharaman K."/>
            <person name="Lane K.R."/>
            <person name="Thomas B.C."/>
            <person name="Pan C."/>
            <person name="Northen T.R."/>
            <person name="Banfield J.F."/>
        </authorList>
    </citation>
    <scope>NUCLEOTIDE SEQUENCE [LARGE SCALE GENOMIC DNA]</scope>
    <source>
        <strain evidence="3">NP_4</strain>
    </source>
</reference>
<name>A0A537KKQ5_9BACT</name>
<evidence type="ECO:0000256" key="1">
    <source>
        <dbReference type="SAM" id="MobiDB-lite"/>
    </source>
</evidence>
<evidence type="ECO:0000313" key="4">
    <source>
        <dbReference type="Proteomes" id="UP000319353"/>
    </source>
</evidence>
<dbReference type="Proteomes" id="UP000319353">
    <property type="component" value="Unassembled WGS sequence"/>
</dbReference>
<proteinExistence type="predicted"/>
<gene>
    <name evidence="3" type="ORF">E6H01_13895</name>
</gene>
<dbReference type="PANTHER" id="PTHR12526">
    <property type="entry name" value="GLYCOSYLTRANSFERASE"/>
    <property type="match status" value="1"/>
</dbReference>
<dbReference type="Pfam" id="PF13439">
    <property type="entry name" value="Glyco_transf_4"/>
    <property type="match status" value="1"/>
</dbReference>
<keyword evidence="3" id="KW-0808">Transferase</keyword>
<protein>
    <submittedName>
        <fullName evidence="3">Glycosyltransferase family 4 protein</fullName>
    </submittedName>
</protein>
<dbReference type="PANTHER" id="PTHR12526:SF600">
    <property type="entry name" value="GLYCOSYL TRANSFERASE GROUP 1"/>
    <property type="match status" value="1"/>
</dbReference>
<dbReference type="InterPro" id="IPR028098">
    <property type="entry name" value="Glyco_trans_4-like_N"/>
</dbReference>